<feature type="transmembrane region" description="Helical" evidence="9">
    <location>
        <begin position="24"/>
        <end position="42"/>
    </location>
</feature>
<dbReference type="RefSeq" id="WP_074897546.1">
    <property type="nucleotide sequence ID" value="NZ_CP031252.1"/>
</dbReference>
<feature type="domain" description="Ancillary SecYEG translocon subunit/Cell division coordinator CpoB TPR" evidence="10">
    <location>
        <begin position="15"/>
        <end position="208"/>
    </location>
</feature>
<dbReference type="GO" id="GO:0044877">
    <property type="term" value="F:protein-containing complex binding"/>
    <property type="evidence" value="ECO:0007669"/>
    <property type="project" value="InterPro"/>
</dbReference>
<comment type="subcellular location">
    <subcellularLocation>
        <location evidence="1">Cell membrane</location>
        <topology evidence="1">Single-pass type II membrane protein</topology>
    </subcellularLocation>
</comment>
<dbReference type="Proteomes" id="UP000254927">
    <property type="component" value="Unassembled WGS sequence"/>
</dbReference>
<evidence type="ECO:0000256" key="8">
    <source>
        <dbReference type="ARBA" id="ARBA00024235"/>
    </source>
</evidence>
<evidence type="ECO:0000256" key="4">
    <source>
        <dbReference type="ARBA" id="ARBA00022989"/>
    </source>
</evidence>
<sequence length="209" mass="23341">MAAHLDDQQELENFKYFWRSKGRWLFAVLLLASLVYLGWVLYQGHIKTKNEEAATALAGLVEKAKASQDKQALQADLSILQQNYPDSISSAQATMMVAADLFDQGQYEAAEKQLNWVLQNQQIPFVRALAIQRLATVQLQQKKYDAALATLKMPVDAAFEALILETQGDVLYAQGKNKEALAVYEQALAKTVQDAPGLQLLQLKADELR</sequence>
<dbReference type="PANTHER" id="PTHR38035:SF1">
    <property type="entry name" value="ANCILLARY SECYEG TRANSLOCON SUBUNIT"/>
    <property type="match status" value="1"/>
</dbReference>
<dbReference type="SUPFAM" id="SSF48452">
    <property type="entry name" value="TPR-like"/>
    <property type="match status" value="1"/>
</dbReference>
<keyword evidence="4 9" id="KW-1133">Transmembrane helix</keyword>
<comment type="similarity">
    <text evidence="7">Belongs to the YfgM family.</text>
</comment>
<evidence type="ECO:0000313" key="11">
    <source>
        <dbReference type="EMBL" id="STZ67468.1"/>
    </source>
</evidence>
<dbReference type="AlphaFoldDB" id="A0A378TWV9"/>
<evidence type="ECO:0000256" key="2">
    <source>
        <dbReference type="ARBA" id="ARBA00022475"/>
    </source>
</evidence>
<dbReference type="GO" id="GO:0005886">
    <property type="term" value="C:plasma membrane"/>
    <property type="evidence" value="ECO:0007669"/>
    <property type="project" value="UniProtKB-SubCell"/>
</dbReference>
<evidence type="ECO:0000256" key="7">
    <source>
        <dbReference type="ARBA" id="ARBA00024197"/>
    </source>
</evidence>
<name>A0A378TWV9_NEIEL</name>
<dbReference type="Gene3D" id="1.25.40.10">
    <property type="entry name" value="Tetratricopeptide repeat domain"/>
    <property type="match status" value="1"/>
</dbReference>
<accession>A0A378TWV9</accession>
<evidence type="ECO:0000259" key="10">
    <source>
        <dbReference type="Pfam" id="PF09976"/>
    </source>
</evidence>
<keyword evidence="2" id="KW-1003">Cell membrane</keyword>
<evidence type="ECO:0000256" key="5">
    <source>
        <dbReference type="ARBA" id="ARBA00023136"/>
    </source>
</evidence>
<dbReference type="InterPro" id="IPR018704">
    <property type="entry name" value="SecYEG/CpoB_TPR"/>
</dbReference>
<keyword evidence="3 9" id="KW-0812">Transmembrane</keyword>
<keyword evidence="6" id="KW-0143">Chaperone</keyword>
<evidence type="ECO:0000256" key="1">
    <source>
        <dbReference type="ARBA" id="ARBA00004401"/>
    </source>
</evidence>
<keyword evidence="5 9" id="KW-0472">Membrane</keyword>
<dbReference type="InterPro" id="IPR011990">
    <property type="entry name" value="TPR-like_helical_dom_sf"/>
</dbReference>
<dbReference type="GeneID" id="93351948"/>
<organism evidence="11 12">
    <name type="scientific">Neisseria elongata</name>
    <dbReference type="NCBI Taxonomy" id="495"/>
    <lineage>
        <taxon>Bacteria</taxon>
        <taxon>Pseudomonadati</taxon>
        <taxon>Pseudomonadota</taxon>
        <taxon>Betaproteobacteria</taxon>
        <taxon>Neisseriales</taxon>
        <taxon>Neisseriaceae</taxon>
        <taxon>Neisseria</taxon>
    </lineage>
</organism>
<dbReference type="PANTHER" id="PTHR38035">
    <property type="entry name" value="UPF0070 PROTEIN YFGM"/>
    <property type="match status" value="1"/>
</dbReference>
<evidence type="ECO:0000313" key="12">
    <source>
        <dbReference type="Proteomes" id="UP000254927"/>
    </source>
</evidence>
<protein>
    <recommendedName>
        <fullName evidence="8">Ancillary SecYEG translocon subunit</fullName>
    </recommendedName>
</protein>
<dbReference type="InterPro" id="IPR026039">
    <property type="entry name" value="YfgM"/>
</dbReference>
<reference evidence="11 12" key="1">
    <citation type="submission" date="2018-06" db="EMBL/GenBank/DDBJ databases">
        <authorList>
            <consortium name="Pathogen Informatics"/>
            <person name="Doyle S."/>
        </authorList>
    </citation>
    <scope>NUCLEOTIDE SEQUENCE [LARGE SCALE GENOMIC DNA]</scope>
    <source>
        <strain evidence="11 12">NCTC10660</strain>
    </source>
</reference>
<evidence type="ECO:0000256" key="9">
    <source>
        <dbReference type="SAM" id="Phobius"/>
    </source>
</evidence>
<proteinExistence type="inferred from homology"/>
<evidence type="ECO:0000256" key="3">
    <source>
        <dbReference type="ARBA" id="ARBA00022692"/>
    </source>
</evidence>
<dbReference type="EMBL" id="UGQW01000002">
    <property type="protein sequence ID" value="STZ67468.1"/>
    <property type="molecule type" value="Genomic_DNA"/>
</dbReference>
<dbReference type="PIRSF" id="PIRSF006170">
    <property type="entry name" value="YfgM"/>
    <property type="match status" value="1"/>
</dbReference>
<evidence type="ECO:0000256" key="6">
    <source>
        <dbReference type="ARBA" id="ARBA00023186"/>
    </source>
</evidence>
<dbReference type="Pfam" id="PF09976">
    <property type="entry name" value="TPR_21"/>
    <property type="match status" value="1"/>
</dbReference>
<gene>
    <name evidence="11" type="ORF">NCTC10660_00951</name>
</gene>